<keyword evidence="5 11" id="KW-0808">Transferase</keyword>
<dbReference type="InterPro" id="IPR003374">
    <property type="entry name" value="ApbE-like_sf"/>
</dbReference>
<dbReference type="KEGG" id="dsc:ABOD76_08905"/>
<dbReference type="RefSeq" id="WP_350244484.1">
    <property type="nucleotide sequence ID" value="NZ_CP158299.1"/>
</dbReference>
<dbReference type="Gene3D" id="3.10.520.10">
    <property type="entry name" value="ApbE-like domains"/>
    <property type="match status" value="1"/>
</dbReference>
<dbReference type="GO" id="GO:0016740">
    <property type="term" value="F:transferase activity"/>
    <property type="evidence" value="ECO:0007669"/>
    <property type="project" value="UniProtKB-KW"/>
</dbReference>
<evidence type="ECO:0000256" key="7">
    <source>
        <dbReference type="ARBA" id="ARBA00022827"/>
    </source>
</evidence>
<dbReference type="InterPro" id="IPR024932">
    <property type="entry name" value="ApbE"/>
</dbReference>
<dbReference type="PANTHER" id="PTHR30040">
    <property type="entry name" value="THIAMINE BIOSYNTHESIS LIPOPROTEIN APBE"/>
    <property type="match status" value="1"/>
</dbReference>
<gene>
    <name evidence="11" type="ORF">ABOD76_08905</name>
</gene>
<evidence type="ECO:0000256" key="10">
    <source>
        <dbReference type="ARBA" id="ARBA00048540"/>
    </source>
</evidence>
<dbReference type="EMBL" id="CP158299">
    <property type="protein sequence ID" value="XBV86415.1"/>
    <property type="molecule type" value="Genomic_DNA"/>
</dbReference>
<keyword evidence="7" id="KW-0274">FAD</keyword>
<evidence type="ECO:0000256" key="1">
    <source>
        <dbReference type="ARBA" id="ARBA00001946"/>
    </source>
</evidence>
<organism evidence="11">
    <name type="scientific">Deinococcus sonorensis KR-87</name>
    <dbReference type="NCBI Taxonomy" id="694439"/>
    <lineage>
        <taxon>Bacteria</taxon>
        <taxon>Thermotogati</taxon>
        <taxon>Deinococcota</taxon>
        <taxon>Deinococci</taxon>
        <taxon>Deinococcales</taxon>
        <taxon>Deinococcaceae</taxon>
        <taxon>Deinococcus</taxon>
    </lineage>
</organism>
<dbReference type="GO" id="GO:0046872">
    <property type="term" value="F:metal ion binding"/>
    <property type="evidence" value="ECO:0007669"/>
    <property type="project" value="UniProtKB-KW"/>
</dbReference>
<evidence type="ECO:0000256" key="8">
    <source>
        <dbReference type="ARBA" id="ARBA00022842"/>
    </source>
</evidence>
<comment type="catalytic activity">
    <reaction evidence="10">
        <text>L-threonyl-[protein] + FAD = FMN-L-threonyl-[protein] + AMP + H(+)</text>
        <dbReference type="Rhea" id="RHEA:36847"/>
        <dbReference type="Rhea" id="RHEA-COMP:11060"/>
        <dbReference type="Rhea" id="RHEA-COMP:11061"/>
        <dbReference type="ChEBI" id="CHEBI:15378"/>
        <dbReference type="ChEBI" id="CHEBI:30013"/>
        <dbReference type="ChEBI" id="CHEBI:57692"/>
        <dbReference type="ChEBI" id="CHEBI:74257"/>
        <dbReference type="ChEBI" id="CHEBI:456215"/>
        <dbReference type="EC" id="2.7.1.180"/>
    </reaction>
</comment>
<protein>
    <recommendedName>
        <fullName evidence="3">FAD:protein FMN transferase</fullName>
        <ecNumber evidence="2">2.7.1.180</ecNumber>
    </recommendedName>
    <alternativeName>
        <fullName evidence="9">Flavin transferase</fullName>
    </alternativeName>
</protein>
<dbReference type="AlphaFoldDB" id="A0AAU7UCY6"/>
<name>A0AAU7UCY6_9DEIO</name>
<dbReference type="PANTHER" id="PTHR30040:SF2">
    <property type="entry name" value="FAD:PROTEIN FMN TRANSFERASE"/>
    <property type="match status" value="1"/>
</dbReference>
<evidence type="ECO:0000256" key="5">
    <source>
        <dbReference type="ARBA" id="ARBA00022679"/>
    </source>
</evidence>
<reference evidence="11" key="1">
    <citation type="submission" date="2024-06" db="EMBL/GenBank/DDBJ databases">
        <title>Draft Genome Sequence of Deinococcus sonorensis Type Strain KR-87, a Biofilm Producing Representative of the Genus Deinococcus.</title>
        <authorList>
            <person name="Boren L.S."/>
            <person name="Grosso R.A."/>
            <person name="Hugenberg-Cox A.N."/>
            <person name="Hill J.T.E."/>
            <person name="Albert C.M."/>
            <person name="Tuohy J.M."/>
        </authorList>
    </citation>
    <scope>NUCLEOTIDE SEQUENCE</scope>
    <source>
        <strain evidence="11">KR-87</strain>
    </source>
</reference>
<comment type="cofactor">
    <cofactor evidence="1">
        <name>Mg(2+)</name>
        <dbReference type="ChEBI" id="CHEBI:18420"/>
    </cofactor>
</comment>
<evidence type="ECO:0000256" key="2">
    <source>
        <dbReference type="ARBA" id="ARBA00011955"/>
    </source>
</evidence>
<dbReference type="Pfam" id="PF02424">
    <property type="entry name" value="ApbE"/>
    <property type="match status" value="1"/>
</dbReference>
<evidence type="ECO:0000256" key="9">
    <source>
        <dbReference type="ARBA" id="ARBA00031306"/>
    </source>
</evidence>
<keyword evidence="6" id="KW-0479">Metal-binding</keyword>
<evidence type="ECO:0000313" key="11">
    <source>
        <dbReference type="EMBL" id="XBV86415.1"/>
    </source>
</evidence>
<dbReference type="EC" id="2.7.1.180" evidence="2"/>
<keyword evidence="4" id="KW-0285">Flavoprotein</keyword>
<proteinExistence type="predicted"/>
<dbReference type="SUPFAM" id="SSF143631">
    <property type="entry name" value="ApbE-like"/>
    <property type="match status" value="1"/>
</dbReference>
<keyword evidence="8" id="KW-0460">Magnesium</keyword>
<sequence>MNTRVEAQGPGAEAALQEVARLERMLTRFHDSPLTRLNRDGRLDRPPAELREALGHALSVAHWSGGLITPTVLPALERIGSRPGGVPVTDGPRSVALPAPDWRGIALDEAAIVLPAGVTLDLGGTAKSWIVRQAAGLLDGPDWLLDAGGDLLISSSELCTVQIEHPYGRAAPLLALPPGRHGVATSSVLKRRFVGGHHLIDPRTGESARSPFVQATAVCRDVTWAEVLTKLALLDPSRLPAGGAALVLAYRADGSLHRWTGRAFVPSPQRVIRAA</sequence>
<evidence type="ECO:0000256" key="3">
    <source>
        <dbReference type="ARBA" id="ARBA00016337"/>
    </source>
</evidence>
<accession>A0AAU7UCY6</accession>
<evidence type="ECO:0000256" key="6">
    <source>
        <dbReference type="ARBA" id="ARBA00022723"/>
    </source>
</evidence>
<evidence type="ECO:0000256" key="4">
    <source>
        <dbReference type="ARBA" id="ARBA00022630"/>
    </source>
</evidence>